<protein>
    <submittedName>
        <fullName evidence="1">ORF184</fullName>
    </submittedName>
</protein>
<accession>A0A2D3I5E7</accession>
<proteinExistence type="predicted"/>
<name>A0A2D3I5E7_9VIRU</name>
<evidence type="ECO:0000313" key="1">
    <source>
        <dbReference type="EMBL" id="ATU83602.1"/>
    </source>
</evidence>
<dbReference type="EMBL" id="MF768985">
    <property type="protein sequence ID" value="ATU83602.1"/>
    <property type="molecule type" value="Genomic_DNA"/>
</dbReference>
<dbReference type="Proteomes" id="UP000267516">
    <property type="component" value="Segment"/>
</dbReference>
<sequence>MGGNSSAPIMMKKLLEALNPGHDKVNNKKNYLYVQVTSSSPTHENLLLHHDSCNKVVSAHVHKFLHAKMNDKIAGSNGRESRFLENPTSVPRTTSLLHHFLVYKKARRGS</sequence>
<reference evidence="1" key="1">
    <citation type="journal article" date="2018" name="Aquaculture">
        <title>Complete genome sequence of a white spot syndrome virus associated with a disease incursion in Australia.</title>
        <authorList>
            <person name="Oakey J."/>
            <person name="Smith C.S."/>
        </authorList>
    </citation>
    <scope>NUCLEOTIDE SEQUENCE [LARGE SCALE GENOMIC DNA]</scope>
    <source>
        <strain evidence="1">WSSV-AU</strain>
    </source>
</reference>
<organism evidence="1">
    <name type="scientific">White spot syndrome virus</name>
    <dbReference type="NCBI Taxonomy" id="342409"/>
    <lineage>
        <taxon>Viruses</taxon>
        <taxon>Viruses incertae sedis</taxon>
        <taxon>Naldaviricetes</taxon>
        <taxon>Nimaviridae</taxon>
        <taxon>Whispovirus</taxon>
    </lineage>
</organism>